<dbReference type="SUPFAM" id="SSF54197">
    <property type="entry name" value="HIT-like"/>
    <property type="match status" value="1"/>
</dbReference>
<dbReference type="OMA" id="FMKCLTR"/>
<dbReference type="AlphaFoldDB" id="U4LGN9"/>
<dbReference type="Pfam" id="PF04676">
    <property type="entry name" value="CwfJ_C_2"/>
    <property type="match status" value="1"/>
</dbReference>
<evidence type="ECO:0000259" key="4">
    <source>
        <dbReference type="Pfam" id="PF04677"/>
    </source>
</evidence>
<evidence type="ECO:0000313" key="5">
    <source>
        <dbReference type="EMBL" id="CCX10904.1"/>
    </source>
</evidence>
<proteinExistence type="inferred from homology"/>
<dbReference type="PANTHER" id="PTHR12072:SF5">
    <property type="entry name" value="CWF19-LIKE PROTEIN 2"/>
    <property type="match status" value="1"/>
</dbReference>
<feature type="compositionally biased region" description="Basic residues" evidence="2">
    <location>
        <begin position="31"/>
        <end position="55"/>
    </location>
</feature>
<dbReference type="PANTHER" id="PTHR12072">
    <property type="entry name" value="CWF19, CELL CYCLE CONTROL PROTEIN"/>
    <property type="match status" value="1"/>
</dbReference>
<sequence length="726" mass="84857">MADSQHPAPSDVPRDKDHSERSHRDRLDRDRHHRSHRSRSRDRSHRHRSRSRDKKRPRDDNDESHRRHKSRREDGERKKDDRDRKDGDRDRERSHRHRDDDRDRERSHRHKDGNRERSHRHRDDDKERRHHHRSRKDDDKKRDDDTATLPLTDAEETPAPVTANPARDEWMKQPTSDFIDYTQRGVQKEEPKHTMSKPDYRPVIHKNELNQQLLAGKSLDEYGEDTNSGPAYTFGDSGSAWRLKRLTRLYEQANEKGITVEEAAMQQYGDLRLFDEAREEEMEMDRREMYGTDRKDVKTRPTGDLYEQRMREQRDIEERQEQRRAQAARDAPMPAQVVQADVKVFDQTTLNRMQAALMKAQLRGDPKAGKMQEEYDKAIEAARQAAKNNDMVVLSAMDNRQLAGLGGRVGREVVAGKKGKMVENENMTLEDMLREEKITRGQGAGRQMAERISRDAKFDDNLDYMDENANKLAQRIQKNEIDIKNMAINEFKKVQKVLDSCPLCQQDSKPPLAPVISLGTRVFLSLPTEPELTPHGAMIVPIQHRTNMLECDDDEWEEVRNFMKSLIRMYSALDLDVIFYENAAAPHRRKHASIVAVPLPRDLGEVAPAYFKEAILEADEQWSQHKPIIDTLKSPHGKNAFRKSLVKESPYFHVWFTIDGGMGHIVEDEGKWPKGDLFARELLGGMLDVEPQVIKKQGRWRGGRDPREGEFKKKWDQWDWTKVLYG</sequence>
<dbReference type="GO" id="GO:0071014">
    <property type="term" value="C:post-mRNA release spliceosomal complex"/>
    <property type="evidence" value="ECO:0007669"/>
    <property type="project" value="TreeGrafter"/>
</dbReference>
<evidence type="ECO:0000313" key="6">
    <source>
        <dbReference type="Proteomes" id="UP000018144"/>
    </source>
</evidence>
<evidence type="ECO:0000256" key="1">
    <source>
        <dbReference type="ARBA" id="ARBA00006795"/>
    </source>
</evidence>
<evidence type="ECO:0000256" key="2">
    <source>
        <dbReference type="SAM" id="MobiDB-lite"/>
    </source>
</evidence>
<dbReference type="InterPro" id="IPR040194">
    <property type="entry name" value="Cwf19-like"/>
</dbReference>
<feature type="compositionally biased region" description="Basic and acidic residues" evidence="2">
    <location>
        <begin position="56"/>
        <end position="106"/>
    </location>
</feature>
<organism evidence="5 6">
    <name type="scientific">Pyronema omphalodes (strain CBS 100304)</name>
    <name type="common">Pyronema confluens</name>
    <dbReference type="NCBI Taxonomy" id="1076935"/>
    <lineage>
        <taxon>Eukaryota</taxon>
        <taxon>Fungi</taxon>
        <taxon>Dikarya</taxon>
        <taxon>Ascomycota</taxon>
        <taxon>Pezizomycotina</taxon>
        <taxon>Pezizomycetes</taxon>
        <taxon>Pezizales</taxon>
        <taxon>Pyronemataceae</taxon>
        <taxon>Pyronema</taxon>
    </lineage>
</organism>
<dbReference type="GO" id="GO:0000398">
    <property type="term" value="P:mRNA splicing, via spliceosome"/>
    <property type="evidence" value="ECO:0007669"/>
    <property type="project" value="TreeGrafter"/>
</dbReference>
<protein>
    <submittedName>
        <fullName evidence="5">Similar to Pre-mRNA-splicing factor cwf19 acc. no. Q09909</fullName>
    </submittedName>
</protein>
<comment type="similarity">
    <text evidence="1">Belongs to the CWF19 family.</text>
</comment>
<dbReference type="Pfam" id="PF04677">
    <property type="entry name" value="CwfJ_C_1"/>
    <property type="match status" value="1"/>
</dbReference>
<feature type="compositionally biased region" description="Basic and acidic residues" evidence="2">
    <location>
        <begin position="186"/>
        <end position="203"/>
    </location>
</feature>
<dbReference type="InterPro" id="IPR006768">
    <property type="entry name" value="Cwf19-like_C_dom-1"/>
</dbReference>
<accession>U4LGN9</accession>
<dbReference type="EMBL" id="HF935574">
    <property type="protein sequence ID" value="CCX10904.1"/>
    <property type="molecule type" value="Genomic_DNA"/>
</dbReference>
<dbReference type="Gene3D" id="3.30.428.10">
    <property type="entry name" value="HIT-like"/>
    <property type="match status" value="1"/>
</dbReference>
<gene>
    <name evidence="5" type="ORF">PCON_10498</name>
</gene>
<feature type="compositionally biased region" description="Basic and acidic residues" evidence="2">
    <location>
        <begin position="12"/>
        <end position="30"/>
    </location>
</feature>
<feature type="compositionally biased region" description="Basic and acidic residues" evidence="2">
    <location>
        <begin position="295"/>
        <end position="324"/>
    </location>
</feature>
<feature type="compositionally biased region" description="Basic and acidic residues" evidence="2">
    <location>
        <begin position="113"/>
        <end position="127"/>
    </location>
</feature>
<dbReference type="InterPro" id="IPR036265">
    <property type="entry name" value="HIT-like_sf"/>
</dbReference>
<reference evidence="5 6" key="1">
    <citation type="journal article" date="2013" name="PLoS Genet.">
        <title>The genome and development-dependent transcriptomes of Pyronema confluens: a window into fungal evolution.</title>
        <authorList>
            <person name="Traeger S."/>
            <person name="Altegoer F."/>
            <person name="Freitag M."/>
            <person name="Gabaldon T."/>
            <person name="Kempken F."/>
            <person name="Kumar A."/>
            <person name="Marcet-Houben M."/>
            <person name="Poggeler S."/>
            <person name="Stajich J.E."/>
            <person name="Nowrousian M."/>
        </authorList>
    </citation>
    <scope>NUCLEOTIDE SEQUENCE [LARGE SCALE GENOMIC DNA]</scope>
    <source>
        <strain evidence="6">CBS 100304</strain>
        <tissue evidence="5">Vegetative mycelium</tissue>
    </source>
</reference>
<keyword evidence="6" id="KW-1185">Reference proteome</keyword>
<name>U4LGN9_PYROM</name>
<dbReference type="InterPro" id="IPR006767">
    <property type="entry name" value="Cwf19-like_C_dom-2"/>
</dbReference>
<feature type="region of interest" description="Disordered" evidence="2">
    <location>
        <begin position="1"/>
        <end position="203"/>
    </location>
</feature>
<feature type="domain" description="Cwf19-like protein C-terminal" evidence="3">
    <location>
        <begin position="621"/>
        <end position="721"/>
    </location>
</feature>
<feature type="region of interest" description="Disordered" evidence="2">
    <location>
        <begin position="295"/>
        <end position="334"/>
    </location>
</feature>
<dbReference type="OrthoDB" id="2113965at2759"/>
<feature type="compositionally biased region" description="Basic and acidic residues" evidence="2">
    <location>
        <begin position="135"/>
        <end position="145"/>
    </location>
</feature>
<evidence type="ECO:0000259" key="3">
    <source>
        <dbReference type="Pfam" id="PF04676"/>
    </source>
</evidence>
<feature type="domain" description="Cwf19-like C-terminal" evidence="4">
    <location>
        <begin position="489"/>
        <end position="612"/>
    </location>
</feature>
<dbReference type="STRING" id="1076935.U4LGN9"/>
<dbReference type="eggNOG" id="KOG2477">
    <property type="taxonomic scope" value="Eukaryota"/>
</dbReference>
<dbReference type="Proteomes" id="UP000018144">
    <property type="component" value="Unassembled WGS sequence"/>
</dbReference>